<dbReference type="InterPro" id="IPR011761">
    <property type="entry name" value="ATP-grasp"/>
</dbReference>
<dbReference type="GO" id="GO:0016874">
    <property type="term" value="F:ligase activity"/>
    <property type="evidence" value="ECO:0007669"/>
    <property type="project" value="UniProtKB-KW"/>
</dbReference>
<dbReference type="RefSeq" id="WP_246269174.1">
    <property type="nucleotide sequence ID" value="NZ_BAAAHL010000042.1"/>
</dbReference>
<dbReference type="AlphaFoldDB" id="A0A5M3X622"/>
<evidence type="ECO:0000313" key="6">
    <source>
        <dbReference type="EMBL" id="GES16062.1"/>
    </source>
</evidence>
<keyword evidence="7" id="KW-1185">Reference proteome</keyword>
<dbReference type="SUPFAM" id="SSF56059">
    <property type="entry name" value="Glutathione synthetase ATP-binding domain-like"/>
    <property type="match status" value="1"/>
</dbReference>
<feature type="domain" description="ATP-grasp" evidence="5">
    <location>
        <begin position="106"/>
        <end position="289"/>
    </location>
</feature>
<evidence type="ECO:0000256" key="4">
    <source>
        <dbReference type="PROSITE-ProRule" id="PRU00409"/>
    </source>
</evidence>
<keyword evidence="3 4" id="KW-0067">ATP-binding</keyword>
<dbReference type="GO" id="GO:0046872">
    <property type="term" value="F:metal ion binding"/>
    <property type="evidence" value="ECO:0007669"/>
    <property type="project" value="InterPro"/>
</dbReference>
<evidence type="ECO:0000259" key="5">
    <source>
        <dbReference type="PROSITE" id="PS50975"/>
    </source>
</evidence>
<sequence length="448" mass="48941">MRLYLATLNPTDSVISGFLPAADTLGWDVTILTDRPERYPGCETIGTDVRDVRALIDTIARHHPPDVVFTNSDHIQAETALAASYFGLPGKDWRACLTTKNKSLTRRALALAGVESVRSVRLPPGDPPPLEWRGPVVIKPREGVASEDVILARNARELWTAASAIKARRPGETLVAEEYLEGPLLTLETFGDGREIRVLGGYRTTLGPLPHFVEERLDWEPDGPGRDHVLTALNALGVGFGACHTEYVLTAAGPRIIEINYRVIGDNCDFLLADLLDIPLFEWILRVHAGEVIADLGEISPEHDAGTLGGESRYTKADSARMRDFALETVAHSSSAQKVIAHDDTPKEVVAHHGRAQVVIAPSRMMHGATVSLLADRSGTIVAAPPAQELVIGSARVWHNPLRALGDYVQLTHTNRDYLGLLRVVGPDPVAVDDAVRRFREEQPWVIS</sequence>
<dbReference type="PANTHER" id="PTHR43585">
    <property type="entry name" value="FUMIPYRROLE BIOSYNTHESIS PROTEIN C"/>
    <property type="match status" value="1"/>
</dbReference>
<dbReference type="PROSITE" id="PS50975">
    <property type="entry name" value="ATP_GRASP"/>
    <property type="match status" value="1"/>
</dbReference>
<dbReference type="EMBL" id="BLAE01000090">
    <property type="protein sequence ID" value="GES16062.1"/>
    <property type="molecule type" value="Genomic_DNA"/>
</dbReference>
<dbReference type="PANTHER" id="PTHR43585:SF2">
    <property type="entry name" value="ATP-GRASP ENZYME FSQD"/>
    <property type="match status" value="1"/>
</dbReference>
<evidence type="ECO:0000313" key="7">
    <source>
        <dbReference type="Proteomes" id="UP000331127"/>
    </source>
</evidence>
<keyword evidence="2 4" id="KW-0547">Nucleotide-binding</keyword>
<dbReference type="InterPro" id="IPR052032">
    <property type="entry name" value="ATP-dep_AA_Ligase"/>
</dbReference>
<evidence type="ECO:0000256" key="2">
    <source>
        <dbReference type="ARBA" id="ARBA00022741"/>
    </source>
</evidence>
<keyword evidence="1" id="KW-0436">Ligase</keyword>
<name>A0A5M3X622_9ACTN</name>
<dbReference type="Gene3D" id="3.30.470.20">
    <property type="entry name" value="ATP-grasp fold, B domain"/>
    <property type="match status" value="1"/>
</dbReference>
<organism evidence="6 7">
    <name type="scientific">Acrocarpospora macrocephala</name>
    <dbReference type="NCBI Taxonomy" id="150177"/>
    <lineage>
        <taxon>Bacteria</taxon>
        <taxon>Bacillati</taxon>
        <taxon>Actinomycetota</taxon>
        <taxon>Actinomycetes</taxon>
        <taxon>Streptosporangiales</taxon>
        <taxon>Streptosporangiaceae</taxon>
        <taxon>Acrocarpospora</taxon>
    </lineage>
</organism>
<evidence type="ECO:0000256" key="1">
    <source>
        <dbReference type="ARBA" id="ARBA00022598"/>
    </source>
</evidence>
<protein>
    <recommendedName>
        <fullName evidence="5">ATP-grasp domain-containing protein</fullName>
    </recommendedName>
</protein>
<proteinExistence type="predicted"/>
<evidence type="ECO:0000256" key="3">
    <source>
        <dbReference type="ARBA" id="ARBA00022840"/>
    </source>
</evidence>
<dbReference type="GO" id="GO:0005524">
    <property type="term" value="F:ATP binding"/>
    <property type="evidence" value="ECO:0007669"/>
    <property type="project" value="UniProtKB-UniRule"/>
</dbReference>
<accession>A0A5M3X622</accession>
<comment type="caution">
    <text evidence="6">The sequence shown here is derived from an EMBL/GenBank/DDBJ whole genome shotgun (WGS) entry which is preliminary data.</text>
</comment>
<gene>
    <name evidence="6" type="ORF">Amac_096600</name>
</gene>
<reference evidence="6 7" key="1">
    <citation type="submission" date="2019-10" db="EMBL/GenBank/DDBJ databases">
        <title>Whole genome shotgun sequence of Acrocarpospora macrocephala NBRC 16266.</title>
        <authorList>
            <person name="Ichikawa N."/>
            <person name="Kimura A."/>
            <person name="Kitahashi Y."/>
            <person name="Komaki H."/>
            <person name="Oguchi A."/>
        </authorList>
    </citation>
    <scope>NUCLEOTIDE SEQUENCE [LARGE SCALE GENOMIC DNA]</scope>
    <source>
        <strain evidence="6 7">NBRC 16266</strain>
    </source>
</reference>
<dbReference type="Proteomes" id="UP000331127">
    <property type="component" value="Unassembled WGS sequence"/>
</dbReference>